<keyword evidence="8" id="KW-0418">Kinase</keyword>
<keyword evidence="6" id="KW-0732">Signal</keyword>
<gene>
    <name evidence="8" type="ORF">RAMLITH_16915</name>
</gene>
<dbReference type="EMBL" id="VTOX01000006">
    <property type="protein sequence ID" value="NKE67508.1"/>
    <property type="molecule type" value="Genomic_DNA"/>
</dbReference>
<dbReference type="Pfam" id="PF17200">
    <property type="entry name" value="sCache_2"/>
    <property type="match status" value="1"/>
</dbReference>
<evidence type="ECO:0000259" key="7">
    <source>
        <dbReference type="SMART" id="SM01049"/>
    </source>
</evidence>
<keyword evidence="8" id="KW-0808">Transferase</keyword>
<keyword evidence="5" id="KW-0472">Membrane</keyword>
<dbReference type="Proteomes" id="UP000521868">
    <property type="component" value="Unassembled WGS sequence"/>
</dbReference>
<reference evidence="8 9" key="1">
    <citation type="journal article" date="2020" name="Nature">
        <title>Bacterial chemolithoautotrophy via manganese oxidation.</title>
        <authorList>
            <person name="Yu H."/>
            <person name="Leadbetter J.R."/>
        </authorList>
    </citation>
    <scope>NUCLEOTIDE SEQUENCE [LARGE SCALE GENOMIC DNA]</scope>
    <source>
        <strain evidence="8 9">RBP-1</strain>
    </source>
</reference>
<dbReference type="GO" id="GO:0005886">
    <property type="term" value="C:plasma membrane"/>
    <property type="evidence" value="ECO:0007669"/>
    <property type="project" value="UniProtKB-SubCell"/>
</dbReference>
<feature type="chain" id="PRO_5031151304" evidence="6">
    <location>
        <begin position="29"/>
        <end position="160"/>
    </location>
</feature>
<dbReference type="Gene3D" id="3.30.450.20">
    <property type="entry name" value="PAS domain"/>
    <property type="match status" value="1"/>
</dbReference>
<organism evidence="8 9">
    <name type="scientific">Ramlibacter lithotrophicus</name>
    <dbReference type="NCBI Taxonomy" id="2606681"/>
    <lineage>
        <taxon>Bacteria</taxon>
        <taxon>Pseudomonadati</taxon>
        <taxon>Pseudomonadota</taxon>
        <taxon>Betaproteobacteria</taxon>
        <taxon>Burkholderiales</taxon>
        <taxon>Comamonadaceae</taxon>
        <taxon>Ramlibacter</taxon>
    </lineage>
</organism>
<evidence type="ECO:0000256" key="4">
    <source>
        <dbReference type="ARBA" id="ARBA00022989"/>
    </source>
</evidence>
<feature type="domain" description="Single Cache" evidence="7">
    <location>
        <begin position="8"/>
        <end position="111"/>
    </location>
</feature>
<evidence type="ECO:0000313" key="9">
    <source>
        <dbReference type="Proteomes" id="UP000521868"/>
    </source>
</evidence>
<dbReference type="RefSeq" id="WP_168108630.1">
    <property type="nucleotide sequence ID" value="NZ_VTOX01000006.1"/>
</dbReference>
<name>A0A7X6I7K9_9BURK</name>
<evidence type="ECO:0000256" key="6">
    <source>
        <dbReference type="SAM" id="SignalP"/>
    </source>
</evidence>
<feature type="signal peptide" evidence="6">
    <location>
        <begin position="1"/>
        <end position="28"/>
    </location>
</feature>
<comment type="caution">
    <text evidence="8">The sequence shown here is derived from an EMBL/GenBank/DDBJ whole genome shotgun (WGS) entry which is preliminary data.</text>
</comment>
<keyword evidence="3" id="KW-0812">Transmembrane</keyword>
<accession>A0A7X6I7K9</accession>
<dbReference type="SMART" id="SM01049">
    <property type="entry name" value="Cache_2"/>
    <property type="match status" value="1"/>
</dbReference>
<dbReference type="InterPro" id="IPR033480">
    <property type="entry name" value="sCache_2"/>
</dbReference>
<keyword evidence="2" id="KW-1003">Cell membrane</keyword>
<evidence type="ECO:0000256" key="3">
    <source>
        <dbReference type="ARBA" id="ARBA00022692"/>
    </source>
</evidence>
<keyword evidence="4" id="KW-1133">Transmembrane helix</keyword>
<evidence type="ECO:0000256" key="2">
    <source>
        <dbReference type="ARBA" id="ARBA00022475"/>
    </source>
</evidence>
<keyword evidence="9" id="KW-1185">Reference proteome</keyword>
<comment type="subcellular location">
    <subcellularLocation>
        <location evidence="1">Cell membrane</location>
        <topology evidence="1">Multi-pass membrane protein</topology>
    </subcellularLocation>
</comment>
<dbReference type="GO" id="GO:0016301">
    <property type="term" value="F:kinase activity"/>
    <property type="evidence" value="ECO:0007669"/>
    <property type="project" value="UniProtKB-KW"/>
</dbReference>
<sequence length="160" mass="17986">MRTVNAIRNVLALVAMLAVAAFALQAQAQDPSRGSPAEAQAMVKKALEFYQKNGREKALAEFMKKPGPFVERDLYVTVYTLQGDSLAHINPKMVGKNMMDLRDPDGKFLIKERMDAAARGSSGWQDYKFFNPVSKKIEPKQMYWEKHDNLVFAAGAYKPL</sequence>
<evidence type="ECO:0000256" key="5">
    <source>
        <dbReference type="ARBA" id="ARBA00023136"/>
    </source>
</evidence>
<proteinExistence type="predicted"/>
<dbReference type="AlphaFoldDB" id="A0A7X6I7K9"/>
<evidence type="ECO:0000313" key="8">
    <source>
        <dbReference type="EMBL" id="NKE67508.1"/>
    </source>
</evidence>
<protein>
    <submittedName>
        <fullName evidence="8">Histidine kinase</fullName>
    </submittedName>
</protein>
<evidence type="ECO:0000256" key="1">
    <source>
        <dbReference type="ARBA" id="ARBA00004651"/>
    </source>
</evidence>